<proteinExistence type="predicted"/>
<gene>
    <name evidence="2" type="ORF">ERX27_00135</name>
</gene>
<dbReference type="OrthoDB" id="2417742at2"/>
<dbReference type="EMBL" id="SCWA01000001">
    <property type="protein sequence ID" value="TDL98888.1"/>
    <property type="molecule type" value="Genomic_DNA"/>
</dbReference>
<comment type="caution">
    <text evidence="2">The sequence shown here is derived from an EMBL/GenBank/DDBJ whole genome shotgun (WGS) entry which is preliminary data.</text>
</comment>
<dbReference type="PANTHER" id="PTHR39156:SF2">
    <property type="entry name" value="DNA PRIMASE (BACTERIAL TYPE) AND SMALL PRIMASE-LIKE PROTEINS"/>
    <property type="match status" value="1"/>
</dbReference>
<dbReference type="PROSITE" id="PS50880">
    <property type="entry name" value="TOPRIM"/>
    <property type="match status" value="1"/>
</dbReference>
<name>A0A4R6BGE3_9STAP</name>
<sequence>MSVISKVIVVEGKSDKKKLQQVLSEPVHIICTNGTMGISKMDEMLDELTGHNVYVMTDADKAGKNIRSWFKRHLSECKHIYIDPTYGEVGRCPVDYLAKKLMKHEFEVKGLEVEDESQRVFAFSPVW</sequence>
<dbReference type="InterPro" id="IPR006171">
    <property type="entry name" value="TOPRIM_dom"/>
</dbReference>
<reference evidence="2 3" key="1">
    <citation type="submission" date="2019-01" db="EMBL/GenBank/DDBJ databases">
        <title>Draft genome sequences of the type strains of six Macrococcus species.</title>
        <authorList>
            <person name="Mazhar S."/>
            <person name="Altermann E."/>
            <person name="Hill C."/>
            <person name="Mcauliffe O."/>
        </authorList>
    </citation>
    <scope>NUCLEOTIDE SEQUENCE [LARGE SCALE GENOMIC DNA]</scope>
    <source>
        <strain evidence="2 3">CCM4811</strain>
    </source>
</reference>
<evidence type="ECO:0000259" key="1">
    <source>
        <dbReference type="PROSITE" id="PS50880"/>
    </source>
</evidence>
<accession>A0A4R6BGE3</accession>
<dbReference type="GO" id="GO:0006364">
    <property type="term" value="P:rRNA processing"/>
    <property type="evidence" value="ECO:0007669"/>
    <property type="project" value="TreeGrafter"/>
</dbReference>
<dbReference type="InterPro" id="IPR034141">
    <property type="entry name" value="TOPRIM_RNase_M5-like"/>
</dbReference>
<evidence type="ECO:0000313" key="2">
    <source>
        <dbReference type="EMBL" id="TDL98888.1"/>
    </source>
</evidence>
<dbReference type="CDD" id="cd01027">
    <property type="entry name" value="TOPRIM_RNase_M5_like"/>
    <property type="match status" value="1"/>
</dbReference>
<dbReference type="RefSeq" id="WP_133430783.1">
    <property type="nucleotide sequence ID" value="NZ_CP092172.1"/>
</dbReference>
<evidence type="ECO:0000313" key="3">
    <source>
        <dbReference type="Proteomes" id="UP000295310"/>
    </source>
</evidence>
<dbReference type="PANTHER" id="PTHR39156">
    <property type="entry name" value="RIBONUCLEASE M5"/>
    <property type="match status" value="1"/>
</dbReference>
<dbReference type="Proteomes" id="UP000295310">
    <property type="component" value="Unassembled WGS sequence"/>
</dbReference>
<protein>
    <submittedName>
        <fullName evidence="2">Topiosmerase</fullName>
    </submittedName>
</protein>
<feature type="domain" description="Toprim" evidence="1">
    <location>
        <begin position="5"/>
        <end position="89"/>
    </location>
</feature>
<organism evidence="2 3">
    <name type="scientific">Macrococcus brunensis</name>
    <dbReference type="NCBI Taxonomy" id="198483"/>
    <lineage>
        <taxon>Bacteria</taxon>
        <taxon>Bacillati</taxon>
        <taxon>Bacillota</taxon>
        <taxon>Bacilli</taxon>
        <taxon>Bacillales</taxon>
        <taxon>Staphylococcaceae</taxon>
        <taxon>Macrococcus</taxon>
    </lineage>
</organism>
<dbReference type="SUPFAM" id="SSF110455">
    <property type="entry name" value="Toprim domain"/>
    <property type="match status" value="1"/>
</dbReference>
<dbReference type="AlphaFoldDB" id="A0A4R6BGE3"/>
<dbReference type="Pfam" id="PF01751">
    <property type="entry name" value="Toprim"/>
    <property type="match status" value="1"/>
</dbReference>
<dbReference type="Gene3D" id="3.40.1360.10">
    <property type="match status" value="1"/>
</dbReference>
<keyword evidence="3" id="KW-1185">Reference proteome</keyword>
<dbReference type="SMART" id="SM00493">
    <property type="entry name" value="TOPRIM"/>
    <property type="match status" value="1"/>
</dbReference>
<dbReference type="GO" id="GO:0043822">
    <property type="term" value="F:ribonuclease M5 activity"/>
    <property type="evidence" value="ECO:0007669"/>
    <property type="project" value="TreeGrafter"/>
</dbReference>